<protein>
    <recommendedName>
        <fullName evidence="4">Type 4 fimbrial biogenesis protein PilO</fullName>
    </recommendedName>
</protein>
<keyword evidence="1" id="KW-0175">Coiled coil</keyword>
<keyword evidence="2" id="KW-1133">Transmembrane helix</keyword>
<name>X1CC43_9ZZZZ</name>
<feature type="coiled-coil region" evidence="1">
    <location>
        <begin position="31"/>
        <end position="62"/>
    </location>
</feature>
<gene>
    <name evidence="3" type="ORF">S01H4_23949</name>
</gene>
<evidence type="ECO:0000313" key="3">
    <source>
        <dbReference type="EMBL" id="GAG81841.1"/>
    </source>
</evidence>
<evidence type="ECO:0000256" key="1">
    <source>
        <dbReference type="SAM" id="Coils"/>
    </source>
</evidence>
<dbReference type="AlphaFoldDB" id="X1CC43"/>
<dbReference type="Pfam" id="PF10741">
    <property type="entry name" value="T2SSM_b"/>
    <property type="match status" value="1"/>
</dbReference>
<dbReference type="EMBL" id="BART01011187">
    <property type="protein sequence ID" value="GAG81841.1"/>
    <property type="molecule type" value="Genomic_DNA"/>
</dbReference>
<keyword evidence="2" id="KW-0472">Membrane</keyword>
<evidence type="ECO:0000256" key="2">
    <source>
        <dbReference type="SAM" id="Phobius"/>
    </source>
</evidence>
<feature type="transmembrane region" description="Helical" evidence="2">
    <location>
        <begin position="12"/>
        <end position="32"/>
    </location>
</feature>
<dbReference type="InterPro" id="IPR014717">
    <property type="entry name" value="Transl_elong_EF1B/ribsomal_bS6"/>
</dbReference>
<proteinExistence type="predicted"/>
<comment type="caution">
    <text evidence="3">The sequence shown here is derived from an EMBL/GenBank/DDBJ whole genome shotgun (WGS) entry which is preliminary data.</text>
</comment>
<keyword evidence="2" id="KW-0812">Transmembrane</keyword>
<dbReference type="Gene3D" id="3.30.70.60">
    <property type="match status" value="1"/>
</dbReference>
<sequence length="189" mass="21768">MKSTYKKYFTKVALIWAGCFIVFFFVYMLVLAPQEKNKKQIEEQLAEKKQMYESALKASREESKIQLKERIERLRSGLRDFVIDFEDSANLTFDISQIANEKQISSFSIEGKEVRGGSAVPQSNYLSENHIGVSFTAGFNEFATFLNALERHRPVVFVDKFTITRSKQGDSAHQVNMDLAVFVRKRQDS</sequence>
<reference evidence="3" key="1">
    <citation type="journal article" date="2014" name="Front. Microbiol.">
        <title>High frequency of phylogenetically diverse reductive dehalogenase-homologous genes in deep subseafloor sedimentary metagenomes.</title>
        <authorList>
            <person name="Kawai M."/>
            <person name="Futagami T."/>
            <person name="Toyoda A."/>
            <person name="Takaki Y."/>
            <person name="Nishi S."/>
            <person name="Hori S."/>
            <person name="Arai W."/>
            <person name="Tsubouchi T."/>
            <person name="Morono Y."/>
            <person name="Uchiyama I."/>
            <person name="Ito T."/>
            <person name="Fujiyama A."/>
            <person name="Inagaki F."/>
            <person name="Takami H."/>
        </authorList>
    </citation>
    <scope>NUCLEOTIDE SEQUENCE</scope>
    <source>
        <strain evidence="3">Expedition CK06-06</strain>
    </source>
</reference>
<organism evidence="3">
    <name type="scientific">marine sediment metagenome</name>
    <dbReference type="NCBI Taxonomy" id="412755"/>
    <lineage>
        <taxon>unclassified sequences</taxon>
        <taxon>metagenomes</taxon>
        <taxon>ecological metagenomes</taxon>
    </lineage>
</organism>
<evidence type="ECO:0008006" key="4">
    <source>
        <dbReference type="Google" id="ProtNLM"/>
    </source>
</evidence>
<accession>X1CC43</accession>
<dbReference type="InterPro" id="IPR034756">
    <property type="entry name" value="T2SSM_b"/>
</dbReference>